<dbReference type="InterPro" id="IPR047111">
    <property type="entry name" value="YbaP-like"/>
</dbReference>
<reference evidence="1 2" key="1">
    <citation type="submission" date="2018-06" db="EMBL/GenBank/DDBJ databases">
        <title>Genomic Encyclopedia of Archaeal and Bacterial Type Strains, Phase II (KMG-II): from individual species to whole genera.</title>
        <authorList>
            <person name="Goeker M."/>
        </authorList>
    </citation>
    <scope>NUCLEOTIDE SEQUENCE [LARGE SCALE GENOMIC DNA]</scope>
    <source>
        <strain evidence="1 2">DSM 23241</strain>
    </source>
</reference>
<gene>
    <name evidence="1" type="ORF">LX80_00298</name>
</gene>
<accession>A0A2W7SRY5</accession>
<dbReference type="PANTHER" id="PTHR40590:SF1">
    <property type="entry name" value="CYTOPLASMIC PROTEIN"/>
    <property type="match status" value="1"/>
</dbReference>
<name>A0A2W7SRY5_9BACT</name>
<evidence type="ECO:0000313" key="2">
    <source>
        <dbReference type="Proteomes" id="UP000249720"/>
    </source>
</evidence>
<dbReference type="Proteomes" id="UP000249720">
    <property type="component" value="Unassembled WGS sequence"/>
</dbReference>
<dbReference type="AlphaFoldDB" id="A0A2W7SRY5"/>
<organism evidence="1 2">
    <name type="scientific">Hydrotalea sandarakina</name>
    <dbReference type="NCBI Taxonomy" id="1004304"/>
    <lineage>
        <taxon>Bacteria</taxon>
        <taxon>Pseudomonadati</taxon>
        <taxon>Bacteroidota</taxon>
        <taxon>Chitinophagia</taxon>
        <taxon>Chitinophagales</taxon>
        <taxon>Chitinophagaceae</taxon>
        <taxon>Hydrotalea</taxon>
    </lineage>
</organism>
<proteinExistence type="predicted"/>
<evidence type="ECO:0008006" key="3">
    <source>
        <dbReference type="Google" id="ProtNLM"/>
    </source>
</evidence>
<keyword evidence="2" id="KW-1185">Reference proteome</keyword>
<evidence type="ECO:0000313" key="1">
    <source>
        <dbReference type="EMBL" id="PZX65805.1"/>
    </source>
</evidence>
<dbReference type="RefSeq" id="WP_111293260.1">
    <property type="nucleotide sequence ID" value="NZ_QKZV01000001.1"/>
</dbReference>
<dbReference type="Pfam" id="PF01963">
    <property type="entry name" value="TraB_PrgY_gumN"/>
    <property type="match status" value="1"/>
</dbReference>
<dbReference type="InterPro" id="IPR002816">
    <property type="entry name" value="TraB/PrgY/GumN_fam"/>
</dbReference>
<comment type="caution">
    <text evidence="1">The sequence shown here is derived from an EMBL/GenBank/DDBJ whole genome shotgun (WGS) entry which is preliminary data.</text>
</comment>
<dbReference type="PANTHER" id="PTHR40590">
    <property type="entry name" value="CYTOPLASMIC PROTEIN-RELATED"/>
    <property type="match status" value="1"/>
</dbReference>
<dbReference type="CDD" id="cd14789">
    <property type="entry name" value="Tiki"/>
    <property type="match status" value="1"/>
</dbReference>
<protein>
    <recommendedName>
        <fullName evidence="3">TraB family protein</fullName>
    </recommendedName>
</protein>
<dbReference type="EMBL" id="QKZV01000001">
    <property type="protein sequence ID" value="PZX65805.1"/>
    <property type="molecule type" value="Genomic_DNA"/>
</dbReference>
<sequence>MRLLYKINIIVSLLFLNFNFIEAQQTSSLLWRVSGNKIKNNTYIFGTFHLLCPNQFQIPDTINSLIQQVDTVYFEIKLNDPSLFNNMLQQMTMQNHQSLQQFIAPTAYDSMNTIFLEKTKMNLNFFQYYKPILVTSFLYPSLMGCNPISLETMLQNIAEKFKKPISGLETADYQFKILDKIPYEQQAKMLQTTLLHFNQSQNELKKMVEMYQRMNIDSLQQSLKSEDNLLQYENDLVIQRNKNWLQILMNRMKNTACFVAVGAGHLGGAEGLINLLRRAGYTVTPILF</sequence>
<dbReference type="OrthoDB" id="9798714at2"/>